<dbReference type="OrthoDB" id="547427at2759"/>
<protein>
    <submittedName>
        <fullName evidence="2">Uncharacterized protein</fullName>
    </submittedName>
</protein>
<accession>A0A9W6BTN9</accession>
<feature type="region of interest" description="Disordered" evidence="1">
    <location>
        <begin position="345"/>
        <end position="381"/>
    </location>
</feature>
<dbReference type="Gene3D" id="1.25.10.10">
    <property type="entry name" value="Leucine-rich Repeat Variant"/>
    <property type="match status" value="1"/>
</dbReference>
<dbReference type="SUPFAM" id="SSF48371">
    <property type="entry name" value="ARM repeat"/>
    <property type="match status" value="1"/>
</dbReference>
<organism evidence="2 3">
    <name type="scientific">Pleodorina starrii</name>
    <dbReference type="NCBI Taxonomy" id="330485"/>
    <lineage>
        <taxon>Eukaryota</taxon>
        <taxon>Viridiplantae</taxon>
        <taxon>Chlorophyta</taxon>
        <taxon>core chlorophytes</taxon>
        <taxon>Chlorophyceae</taxon>
        <taxon>CS clade</taxon>
        <taxon>Chlamydomonadales</taxon>
        <taxon>Volvocaceae</taxon>
        <taxon>Pleodorina</taxon>
    </lineage>
</organism>
<dbReference type="InterPro" id="IPR011989">
    <property type="entry name" value="ARM-like"/>
</dbReference>
<sequence length="878" mass="90885">MLSFFLPKDRWKWDPSKGAPDKKVLKLQRQTLRSGSDDVKRCLLEHIANLADSSVELQSALCDGKVTADVCICFLSGSATVQQAAANALAALCDGHPGNCAAVVSARHTTLLSSPRQPLPHALKLLHDKNLDLALAAAGLLDSLAACESGAVVAQLHQPGCVTRLLTQMRSWSRGALTAGAPPAVAARLLRLLGLLLGVAQAAASAGGAVTCRELFKAGVMGLLLEMAQEHRGQQDPRLPRTEAGGEEGGGGGWGHAAVVRDALNLLFVMLSQVPAHRLKLQEADGVQRLLAVLRDLQLPWSVRLQAVAALTAAAASPAVAEDVRAKGLGLVVPMISAFVRGREVPGSPGAAGTPQRTHAPAGPDAAAASPPPLASPADSVFDGSPGSFAAAAGAPDPEPRTEVVVEALLGLLGAVAGATEAGELVEEPRLAVLLAALNSGMASFSGGGYRTATAAAQVLFRLASSRPDAPLPPALSGPNVTGPLMKLVARALDYAAASSWKDAQVLHGAWCAEGLLCKVMEAEQRRSDSARAAVGSGGMLQQGVRLLEASAPVLLVAVGAAPPPYAAPAASVWQTPGVPQAEELRPDGRAYLAKERVSSDLRACAPLLLALLGDLAQHPVHQPALRDMGVSEAARRLLPWKQVQWRVKRLLHLLGELEVEYKPFTAYGCGPLLAGVLASQRLDPRPFLEAGVDAHLLLRLEEGHMRERLGLDELDVLKVSRLRDAHSLFSAIDAVDGRLDGCVTATHLEKYLTTVGSLRQREAQELSETTFRQMQVLPGEPANFMQFLAVYPSLEGELEAVMPQRPTGRGAGAGDGGGGSAAAAFNYGTYGGGGGSAAGPSGGAGAFAAGEGGGAARAWKRQRVGGEGADGGARDGH</sequence>
<keyword evidence="3" id="KW-1185">Reference proteome</keyword>
<feature type="compositionally biased region" description="Basic and acidic residues" evidence="1">
    <location>
        <begin position="231"/>
        <end position="241"/>
    </location>
</feature>
<evidence type="ECO:0000256" key="1">
    <source>
        <dbReference type="SAM" id="MobiDB-lite"/>
    </source>
</evidence>
<name>A0A9W6BTN9_9CHLO</name>
<proteinExistence type="predicted"/>
<reference evidence="2 3" key="1">
    <citation type="journal article" date="2023" name="Commun. Biol.">
        <title>Reorganization of the ancestral sex-determining regions during the evolution of trioecy in Pleodorina starrii.</title>
        <authorList>
            <person name="Takahashi K."/>
            <person name="Suzuki S."/>
            <person name="Kawai-Toyooka H."/>
            <person name="Yamamoto K."/>
            <person name="Hamaji T."/>
            <person name="Ootsuki R."/>
            <person name="Yamaguchi H."/>
            <person name="Kawachi M."/>
            <person name="Higashiyama T."/>
            <person name="Nozaki H."/>
        </authorList>
    </citation>
    <scope>NUCLEOTIDE SEQUENCE [LARGE SCALE GENOMIC DNA]</scope>
    <source>
        <strain evidence="2 3">NIES-4479</strain>
    </source>
</reference>
<feature type="region of interest" description="Disordered" evidence="1">
    <location>
        <begin position="848"/>
        <end position="878"/>
    </location>
</feature>
<dbReference type="InterPro" id="IPR016024">
    <property type="entry name" value="ARM-type_fold"/>
</dbReference>
<dbReference type="AlphaFoldDB" id="A0A9W6BTN9"/>
<comment type="caution">
    <text evidence="2">The sequence shown here is derived from an EMBL/GenBank/DDBJ whole genome shotgun (WGS) entry which is preliminary data.</text>
</comment>
<feature type="compositionally biased region" description="Low complexity" evidence="1">
    <location>
        <begin position="360"/>
        <end position="369"/>
    </location>
</feature>
<gene>
    <name evidence="2" type="primary">PLEST002729</name>
    <name evidence="2" type="ORF">PLESTB_001240700</name>
</gene>
<dbReference type="Proteomes" id="UP001165080">
    <property type="component" value="Unassembled WGS sequence"/>
</dbReference>
<evidence type="ECO:0000313" key="3">
    <source>
        <dbReference type="Proteomes" id="UP001165080"/>
    </source>
</evidence>
<feature type="region of interest" description="Disordered" evidence="1">
    <location>
        <begin position="231"/>
        <end position="252"/>
    </location>
</feature>
<dbReference type="EMBL" id="BRXU01000019">
    <property type="protein sequence ID" value="GLC57562.1"/>
    <property type="molecule type" value="Genomic_DNA"/>
</dbReference>
<evidence type="ECO:0000313" key="2">
    <source>
        <dbReference type="EMBL" id="GLC57562.1"/>
    </source>
</evidence>